<dbReference type="Proteomes" id="UP000294847">
    <property type="component" value="Chromosome 2"/>
</dbReference>
<feature type="compositionally biased region" description="Low complexity" evidence="1">
    <location>
        <begin position="170"/>
        <end position="185"/>
    </location>
</feature>
<feature type="signal peptide" evidence="3">
    <location>
        <begin position="1"/>
        <end position="38"/>
    </location>
</feature>
<evidence type="ECO:0000259" key="4">
    <source>
        <dbReference type="PROSITE" id="PS51212"/>
    </source>
</evidence>
<feature type="domain" description="WSC" evidence="4">
    <location>
        <begin position="40"/>
        <end position="128"/>
    </location>
</feature>
<proteinExistence type="predicted"/>
<dbReference type="CDD" id="cd12087">
    <property type="entry name" value="TM_EGFR-like"/>
    <property type="match status" value="1"/>
</dbReference>
<evidence type="ECO:0000256" key="3">
    <source>
        <dbReference type="SAM" id="SignalP"/>
    </source>
</evidence>
<feature type="region of interest" description="Disordered" evidence="1">
    <location>
        <begin position="152"/>
        <end position="204"/>
    </location>
</feature>
<feature type="region of interest" description="Disordered" evidence="1">
    <location>
        <begin position="216"/>
        <end position="235"/>
    </location>
</feature>
<dbReference type="PROSITE" id="PS51212">
    <property type="entry name" value="WSC"/>
    <property type="match status" value="1"/>
</dbReference>
<gene>
    <name evidence="5" type="ORF">PoMZ_01176</name>
</gene>
<organism evidence="5 6">
    <name type="scientific">Pyricularia oryzae</name>
    <name type="common">Rice blast fungus</name>
    <name type="synonym">Magnaporthe oryzae</name>
    <dbReference type="NCBI Taxonomy" id="318829"/>
    <lineage>
        <taxon>Eukaryota</taxon>
        <taxon>Fungi</taxon>
        <taxon>Dikarya</taxon>
        <taxon>Ascomycota</taxon>
        <taxon>Pezizomycotina</taxon>
        <taxon>Sordariomycetes</taxon>
        <taxon>Sordariomycetidae</taxon>
        <taxon>Magnaporthales</taxon>
        <taxon>Pyriculariaceae</taxon>
        <taxon>Pyricularia</taxon>
    </lineage>
</organism>
<feature type="region of interest" description="Disordered" evidence="1">
    <location>
        <begin position="344"/>
        <end position="370"/>
    </location>
</feature>
<evidence type="ECO:0000256" key="2">
    <source>
        <dbReference type="SAM" id="Phobius"/>
    </source>
</evidence>
<feature type="region of interest" description="Disordered" evidence="1">
    <location>
        <begin position="270"/>
        <end position="328"/>
    </location>
</feature>
<evidence type="ECO:0000313" key="5">
    <source>
        <dbReference type="EMBL" id="QBZ56270.1"/>
    </source>
</evidence>
<evidence type="ECO:0000313" key="6">
    <source>
        <dbReference type="Proteomes" id="UP000294847"/>
    </source>
</evidence>
<name>A0A4P7N854_PYROR</name>
<keyword evidence="2" id="KW-0812">Transmembrane</keyword>
<dbReference type="SMART" id="SM00321">
    <property type="entry name" value="WSC"/>
    <property type="match status" value="1"/>
</dbReference>
<keyword evidence="2" id="KW-1133">Transmembrane helix</keyword>
<feature type="transmembrane region" description="Helical" evidence="2">
    <location>
        <begin position="242"/>
        <end position="265"/>
    </location>
</feature>
<keyword evidence="3" id="KW-0732">Signal</keyword>
<reference evidence="5 6" key="1">
    <citation type="journal article" date="2019" name="Mol. Biol. Evol.">
        <title>Blast fungal genomes show frequent chromosomal changes, gene gains and losses, and effector gene turnover.</title>
        <authorList>
            <person name="Gomez Luciano L.B."/>
            <person name="Jason Tsai I."/>
            <person name="Chuma I."/>
            <person name="Tosa Y."/>
            <person name="Chen Y.H."/>
            <person name="Li J.Y."/>
            <person name="Li M.Y."/>
            <person name="Jade Lu M.Y."/>
            <person name="Nakayashiki H."/>
            <person name="Li W.H."/>
        </authorList>
    </citation>
    <scope>NUCLEOTIDE SEQUENCE [LARGE SCALE GENOMIC DNA]</scope>
    <source>
        <strain evidence="5">MZ5-1-6</strain>
    </source>
</reference>
<evidence type="ECO:0000256" key="1">
    <source>
        <dbReference type="SAM" id="MobiDB-lite"/>
    </source>
</evidence>
<keyword evidence="2" id="KW-0472">Membrane</keyword>
<dbReference type="Pfam" id="PF01822">
    <property type="entry name" value="WSC"/>
    <property type="match status" value="1"/>
</dbReference>
<dbReference type="EMBL" id="CP034205">
    <property type="protein sequence ID" value="QBZ56270.1"/>
    <property type="molecule type" value="Genomic_DNA"/>
</dbReference>
<feature type="compositionally biased region" description="Polar residues" evidence="1">
    <location>
        <begin position="186"/>
        <end position="204"/>
    </location>
</feature>
<sequence length="370" mass="38518">MKPSTVYPEPITMPSRGGLSKWTAMLSTTLLLTSLAAAQSIPMDYCATINTGTGPGNHSDWQSDGLCSNFCKGSKSGLAIVRGSLCWCSNIMPSDSVQVGTDKCRDPCPGFPDDVCGGDGTWGYMRIRANPITGTTGGSAPASTTVSITRGSTVTGPVQDSKPPNPAPAPILTTTITALPSLSSTNSAGQQQTTSPPQVETVTADGTTRIVTVAPTGVAGSPQTPSFDSSRKEAGGGLGTGAAVGIAVGVISILVAGGIIGFIFLRRKRRQDREAQDASNPGNYGADMSQPTTGFATRRPTNGTWGSEHSSGRRSSMPDPRMKSATGVYGGTFINRSRESFESMQDNLDYSRPVHHPNKVLRVANPSEND</sequence>
<dbReference type="InterPro" id="IPR002889">
    <property type="entry name" value="WSC_carb-bd"/>
</dbReference>
<dbReference type="AlphaFoldDB" id="A0A4P7N854"/>
<protein>
    <recommendedName>
        <fullName evidence="4">WSC domain-containing protein</fullName>
    </recommendedName>
</protein>
<feature type="compositionally biased region" description="Polar residues" evidence="1">
    <location>
        <begin position="289"/>
        <end position="309"/>
    </location>
</feature>
<accession>A0A4P7N854</accession>
<feature type="chain" id="PRO_5020744145" description="WSC domain-containing protein" evidence="3">
    <location>
        <begin position="39"/>
        <end position="370"/>
    </location>
</feature>